<keyword evidence="1" id="KW-0472">Membrane</keyword>
<dbReference type="Pfam" id="PF04977">
    <property type="entry name" value="DivIC"/>
    <property type="match status" value="1"/>
</dbReference>
<protein>
    <recommendedName>
        <fullName evidence="4">Cell division protein FtsL</fullName>
    </recommendedName>
</protein>
<keyword evidence="1" id="KW-0812">Transmembrane</keyword>
<evidence type="ECO:0008006" key="4">
    <source>
        <dbReference type="Google" id="ProtNLM"/>
    </source>
</evidence>
<dbReference type="InterPro" id="IPR007060">
    <property type="entry name" value="FtsL/DivIC"/>
</dbReference>
<evidence type="ECO:0000313" key="2">
    <source>
        <dbReference type="EMBL" id="OGC42149.1"/>
    </source>
</evidence>
<comment type="caution">
    <text evidence="2">The sequence shown here is derived from an EMBL/GenBank/DDBJ whole genome shotgun (WGS) entry which is preliminary data.</text>
</comment>
<evidence type="ECO:0000256" key="1">
    <source>
        <dbReference type="SAM" id="Phobius"/>
    </source>
</evidence>
<reference evidence="2 3" key="1">
    <citation type="journal article" date="2016" name="Nat. Commun.">
        <title>Thousands of microbial genomes shed light on interconnected biogeochemical processes in an aquifer system.</title>
        <authorList>
            <person name="Anantharaman K."/>
            <person name="Brown C.T."/>
            <person name="Hug L.A."/>
            <person name="Sharon I."/>
            <person name="Castelle C.J."/>
            <person name="Probst A.J."/>
            <person name="Thomas B.C."/>
            <person name="Singh A."/>
            <person name="Wilkins M.J."/>
            <person name="Karaoz U."/>
            <person name="Brodie E.L."/>
            <person name="Williams K.H."/>
            <person name="Hubbard S.S."/>
            <person name="Banfield J.F."/>
        </authorList>
    </citation>
    <scope>NUCLEOTIDE SEQUENCE [LARGE SCALE GENOMIC DNA]</scope>
</reference>
<dbReference type="Proteomes" id="UP000177025">
    <property type="component" value="Unassembled WGS sequence"/>
</dbReference>
<dbReference type="EMBL" id="MEUM01000080">
    <property type="protein sequence ID" value="OGC42149.1"/>
    <property type="molecule type" value="Genomic_DNA"/>
</dbReference>
<accession>A0A1F4UBA0</accession>
<dbReference type="AlphaFoldDB" id="A0A1F4UBA0"/>
<sequence length="97" mass="11773">MYQMKKGKKNQRKFGWIFLLIIICLPLLYFGRRFYKYLSMRREVSSVQKEIIILEAQIEIIKSRIKEYRRGNLIEVKARDDLGMIKKGEKVYLIQKK</sequence>
<organism evidence="2 3">
    <name type="scientific">candidate division WOR-3 bacterium RBG_13_43_14</name>
    <dbReference type="NCBI Taxonomy" id="1802590"/>
    <lineage>
        <taxon>Bacteria</taxon>
        <taxon>Bacteria division WOR-3</taxon>
    </lineage>
</organism>
<keyword evidence="1" id="KW-1133">Transmembrane helix</keyword>
<feature type="transmembrane region" description="Helical" evidence="1">
    <location>
        <begin position="14"/>
        <end position="31"/>
    </location>
</feature>
<gene>
    <name evidence="2" type="ORF">A2Y85_00930</name>
</gene>
<proteinExistence type="predicted"/>
<evidence type="ECO:0000313" key="3">
    <source>
        <dbReference type="Proteomes" id="UP000177025"/>
    </source>
</evidence>
<name>A0A1F4UBA0_UNCW3</name>